<evidence type="ECO:0000313" key="8">
    <source>
        <dbReference type="EMBL" id="EMY35411.1"/>
    </source>
</evidence>
<dbReference type="SUPFAM" id="SSF52540">
    <property type="entry name" value="P-loop containing nucleoside triphosphate hydrolases"/>
    <property type="match status" value="1"/>
</dbReference>
<dbReference type="Pfam" id="PF12705">
    <property type="entry name" value="PDDEXK_1"/>
    <property type="match status" value="1"/>
</dbReference>
<feature type="domain" description="PD-(D/E)XK endonuclease-like" evidence="7">
    <location>
        <begin position="652"/>
        <end position="826"/>
    </location>
</feature>
<evidence type="ECO:0000256" key="6">
    <source>
        <dbReference type="SAM" id="MobiDB-lite"/>
    </source>
</evidence>
<comment type="caution">
    <text evidence="8">The sequence shown here is derived from an EMBL/GenBank/DDBJ whole genome shotgun (WGS) entry which is preliminary data.</text>
</comment>
<keyword evidence="4 8" id="KW-0269">Exonuclease</keyword>
<reference evidence="8 9" key="1">
    <citation type="journal article" date="2013" name="Genome Announc.">
        <title>Draft Genome Sequence of Arthrobacter crystallopoietes Strain BAB-32, Revealing Genes for Bioremediation.</title>
        <authorList>
            <person name="Joshi M.N."/>
            <person name="Pandit A.S."/>
            <person name="Sharma A."/>
            <person name="Pandya R.V."/>
            <person name="Desai S.M."/>
            <person name="Saxena A.K."/>
            <person name="Bagatharia S.B."/>
        </authorList>
    </citation>
    <scope>NUCLEOTIDE SEQUENCE [LARGE SCALE GENOMIC DNA]</scope>
    <source>
        <strain evidence="8 9">BAB-32</strain>
    </source>
</reference>
<dbReference type="RefSeq" id="WP_005267642.1">
    <property type="nucleotide sequence ID" value="NZ_ANPE02000074.1"/>
</dbReference>
<keyword evidence="3" id="KW-0547">Nucleotide-binding</keyword>
<evidence type="ECO:0000256" key="3">
    <source>
        <dbReference type="ARBA" id="ARBA00022806"/>
    </source>
</evidence>
<name>N1UYE8_9MICC</name>
<dbReference type="GO" id="GO:0004527">
    <property type="term" value="F:exonuclease activity"/>
    <property type="evidence" value="ECO:0007669"/>
    <property type="project" value="UniProtKB-KW"/>
</dbReference>
<dbReference type="Proteomes" id="UP000010729">
    <property type="component" value="Unassembled WGS sequence"/>
</dbReference>
<dbReference type="AlphaFoldDB" id="N1UYE8"/>
<evidence type="ECO:0000313" key="9">
    <source>
        <dbReference type="Proteomes" id="UP000010729"/>
    </source>
</evidence>
<dbReference type="GO" id="GO:0004386">
    <property type="term" value="F:helicase activity"/>
    <property type="evidence" value="ECO:0007669"/>
    <property type="project" value="UniProtKB-KW"/>
</dbReference>
<organism evidence="8 9">
    <name type="scientific">Arthrobacter crystallopoietes BAB-32</name>
    <dbReference type="NCBI Taxonomy" id="1246476"/>
    <lineage>
        <taxon>Bacteria</taxon>
        <taxon>Bacillati</taxon>
        <taxon>Actinomycetota</taxon>
        <taxon>Actinomycetes</taxon>
        <taxon>Micrococcales</taxon>
        <taxon>Micrococcaceae</taxon>
        <taxon>Crystallibacter</taxon>
    </lineage>
</organism>
<evidence type="ECO:0000256" key="1">
    <source>
        <dbReference type="ARBA" id="ARBA00022722"/>
    </source>
</evidence>
<keyword evidence="3" id="KW-0347">Helicase</keyword>
<dbReference type="GO" id="GO:0006281">
    <property type="term" value="P:DNA repair"/>
    <property type="evidence" value="ECO:0007669"/>
    <property type="project" value="UniProtKB-KW"/>
</dbReference>
<keyword evidence="3" id="KW-0067">ATP-binding</keyword>
<dbReference type="InterPro" id="IPR038726">
    <property type="entry name" value="PDDEXK_AddAB-type"/>
</dbReference>
<keyword evidence="2" id="KW-0227">DNA damage</keyword>
<keyword evidence="4 8" id="KW-0378">Hydrolase</keyword>
<dbReference type="EMBL" id="ANPE02000074">
    <property type="protein sequence ID" value="EMY35411.1"/>
    <property type="molecule type" value="Genomic_DNA"/>
</dbReference>
<keyword evidence="5" id="KW-0234">DNA repair</keyword>
<feature type="region of interest" description="Disordered" evidence="6">
    <location>
        <begin position="822"/>
        <end position="853"/>
    </location>
</feature>
<evidence type="ECO:0000256" key="2">
    <source>
        <dbReference type="ARBA" id="ARBA00022763"/>
    </source>
</evidence>
<keyword evidence="1" id="KW-0540">Nuclease</keyword>
<evidence type="ECO:0000256" key="5">
    <source>
        <dbReference type="ARBA" id="ARBA00023204"/>
    </source>
</evidence>
<keyword evidence="9" id="KW-1185">Reference proteome</keyword>
<accession>N1UYE8</accession>
<evidence type="ECO:0000259" key="7">
    <source>
        <dbReference type="Pfam" id="PF12705"/>
    </source>
</evidence>
<sequence>MGNRTLLSVPEALAELTEMVGTAQAENPFAPVTVVVPSHASGLDVEHYLGRTLNDGRGSVSVRTFTLRDLALELIALGNLADGRIPLPPMLREGAISSVLAVDPGLFADVADQPATARAIARTAMVLDAVDEPGDIKLPALVNEVLRVHGKAAAALTTGWLTGNELFALAQKALLDPAVIRRFGVVVGFMLPPEDDPAGGQFGAMLEERTGMAVLRAAGALTPDTTVYTTSDADDEARAVVRLVAERINSETPGHRIGIFYSAADPYRGLLAQRLTEAGITYVGADAHQLSDTPMARGLLRLLRLDPLDPDLRLILNVLAEGTLVWKDRTLPSSATCERLYTAPPDEDGDPDAEPPSHLLRQRENLLLFREFVSELSDQVDRIFLAESWTEAAAKLEELIDGFMGPRSEQERPELSAARGQVSDIVGELKLLQGIAPAPSAASLRSVLEGAIAAKGGWKGRSGTGVVLGAYADGIGRDLDAVYIVGAAEGLAPARIKEDPLLPDSVRRQLGPGLPTVEDRAVTKKEQFFALLATGAEQVITSPRGNLRGGGAYQLSRWITTDVPEGWRPTALPSYAHGVATGAPTVGGLVPTAQEWRLRRCLESNAGPGMLADDAVLLGSLEVRRHRRDGVFSRFNGNLSGRTGLVDPDKAMSPTRLEDWVDSPLAYFLRRILKVELFEDVALEVQIGRLQRGTLLHAVLEDFVGEATSGGLVPSSARLMELAQAAFEREANPAWLGYLWERDMAAMRQNLLAVFTADQDRQSAGWKYLAAEASFGPQEHGHAYPPAELELADGSTVRFLGKVDRIDRDANGRIKVIDYKSGSDKKYGDLSPTNPTAGEPASSFPCTVSLPDG</sequence>
<protein>
    <submittedName>
        <fullName evidence="8">RecB family exonuclease</fullName>
    </submittedName>
</protein>
<dbReference type="OrthoDB" id="442932at2"/>
<proteinExistence type="predicted"/>
<dbReference type="InterPro" id="IPR027417">
    <property type="entry name" value="P-loop_NTPase"/>
</dbReference>
<gene>
    <name evidence="8" type="ORF">D477_004521</name>
</gene>
<evidence type="ECO:0000256" key="4">
    <source>
        <dbReference type="ARBA" id="ARBA00022839"/>
    </source>
</evidence>